<protein>
    <submittedName>
        <fullName evidence="2">Uncharacterized protein</fullName>
    </submittedName>
</protein>
<dbReference type="EMBL" id="QHCS01000004">
    <property type="protein sequence ID" value="RHX84991.1"/>
    <property type="molecule type" value="Genomic_DNA"/>
</dbReference>
<accession>A0A8B3CNF0</accession>
<feature type="coiled-coil region" evidence="1">
    <location>
        <begin position="78"/>
        <end position="105"/>
    </location>
</feature>
<keyword evidence="1" id="KW-0175">Coiled coil</keyword>
<dbReference type="Proteomes" id="UP000266669">
    <property type="component" value="Unassembled WGS sequence"/>
</dbReference>
<reference evidence="3" key="1">
    <citation type="submission" date="2018-05" db="EMBL/GenBank/DDBJ databases">
        <title>Leptospira yasudae sp. nov. and Leptospira stimsonii sp. nov., two pathogenic species of the genus Leptospira isolated from environmental sources.</title>
        <authorList>
            <person name="Casanovas-Massana A."/>
            <person name="Hamond C."/>
            <person name="Santos L.A."/>
            <person name="Hacker K.P."/>
            <person name="Balassiano I."/>
            <person name="Medeiros M.A."/>
            <person name="Reis M.G."/>
            <person name="Ko A.I."/>
            <person name="Wunder E.A."/>
        </authorList>
    </citation>
    <scope>NUCLEOTIDE SEQUENCE [LARGE SCALE GENOMIC DNA]</scope>
    <source>
        <strain evidence="3">AMB6-RJ</strain>
    </source>
</reference>
<name>A0A8B3CNF0_9LEPT</name>
<evidence type="ECO:0000313" key="2">
    <source>
        <dbReference type="EMBL" id="RHX84991.1"/>
    </source>
</evidence>
<evidence type="ECO:0000313" key="3">
    <source>
        <dbReference type="Proteomes" id="UP000266669"/>
    </source>
</evidence>
<comment type="caution">
    <text evidence="2">The sequence shown here is derived from an EMBL/GenBank/DDBJ whole genome shotgun (WGS) entry which is preliminary data.</text>
</comment>
<dbReference type="AlphaFoldDB" id="A0A8B3CNF0"/>
<evidence type="ECO:0000256" key="1">
    <source>
        <dbReference type="SAM" id="Coils"/>
    </source>
</evidence>
<proteinExistence type="predicted"/>
<organism evidence="2 3">
    <name type="scientific">Leptospira stimsonii</name>
    <dbReference type="NCBI Taxonomy" id="2202203"/>
    <lineage>
        <taxon>Bacteria</taxon>
        <taxon>Pseudomonadati</taxon>
        <taxon>Spirochaetota</taxon>
        <taxon>Spirochaetia</taxon>
        <taxon>Leptospirales</taxon>
        <taxon>Leptospiraceae</taxon>
        <taxon>Leptospira</taxon>
    </lineage>
</organism>
<gene>
    <name evidence="2" type="ORF">DLM78_16340</name>
</gene>
<sequence>MYVFLEKIRIDFLIFVGCGSRERTLGYYSQNIITISESETDEGILAELKTFFPLANVKEFNSDFHGIVAQVERGQLIRDSAIDDMQEIEEELAIIDERMIEFTKRFPEKIFVYIDVNCFGGVCSYEGFSARNGIRILAQESTEDGHITLLKSIFPEYEGIHFEPFTRDFFVRKGRIGGVIQDFSLGGLFIGFNSEYTDTSLYRIEWSSNFLLFERKEEYYLLFESDGKSDDIKVSGVIYNDDKEILREIEEHMHSTFSIMNHSIAIYMDGILEPRRFANKVEHPIRKRKSFWQRWTA</sequence>